<accession>A0ACC1AKM2</accession>
<evidence type="ECO:0000313" key="1">
    <source>
        <dbReference type="EMBL" id="KAJ0087105.1"/>
    </source>
</evidence>
<protein>
    <submittedName>
        <fullName evidence="1">Uncharacterized protein</fullName>
    </submittedName>
</protein>
<comment type="caution">
    <text evidence="1">The sequence shown here is derived from an EMBL/GenBank/DDBJ whole genome shotgun (WGS) entry which is preliminary data.</text>
</comment>
<gene>
    <name evidence="1" type="ORF">Patl1_08238</name>
</gene>
<proteinExistence type="predicted"/>
<dbReference type="EMBL" id="CM047906">
    <property type="protein sequence ID" value="KAJ0087105.1"/>
    <property type="molecule type" value="Genomic_DNA"/>
</dbReference>
<organism evidence="1 2">
    <name type="scientific">Pistacia atlantica</name>
    <dbReference type="NCBI Taxonomy" id="434234"/>
    <lineage>
        <taxon>Eukaryota</taxon>
        <taxon>Viridiplantae</taxon>
        <taxon>Streptophyta</taxon>
        <taxon>Embryophyta</taxon>
        <taxon>Tracheophyta</taxon>
        <taxon>Spermatophyta</taxon>
        <taxon>Magnoliopsida</taxon>
        <taxon>eudicotyledons</taxon>
        <taxon>Gunneridae</taxon>
        <taxon>Pentapetalae</taxon>
        <taxon>rosids</taxon>
        <taxon>malvids</taxon>
        <taxon>Sapindales</taxon>
        <taxon>Anacardiaceae</taxon>
        <taxon>Pistacia</taxon>
    </lineage>
</organism>
<name>A0ACC1AKM2_9ROSI</name>
<evidence type="ECO:0000313" key="2">
    <source>
        <dbReference type="Proteomes" id="UP001164250"/>
    </source>
</evidence>
<dbReference type="Proteomes" id="UP001164250">
    <property type="component" value="Chromosome 10"/>
</dbReference>
<keyword evidence="2" id="KW-1185">Reference proteome</keyword>
<reference evidence="2" key="1">
    <citation type="journal article" date="2023" name="G3 (Bethesda)">
        <title>Genome assembly and association tests identify interacting loci associated with vigor, precocity, and sex in interspecific pistachio rootstocks.</title>
        <authorList>
            <person name="Palmer W."/>
            <person name="Jacygrad E."/>
            <person name="Sagayaradj S."/>
            <person name="Cavanaugh K."/>
            <person name="Han R."/>
            <person name="Bertier L."/>
            <person name="Beede B."/>
            <person name="Kafkas S."/>
            <person name="Golino D."/>
            <person name="Preece J."/>
            <person name="Michelmore R."/>
        </authorList>
    </citation>
    <scope>NUCLEOTIDE SEQUENCE [LARGE SCALE GENOMIC DNA]</scope>
</reference>
<sequence>MHFVSALKEERLAEVLDECVLNKANPQQLNEAGSLATRCVRVKGEERPTMKEVAMELEGLRIMVQHPWVNDELNSGGDRVLAW</sequence>